<dbReference type="GO" id="GO:0005829">
    <property type="term" value="C:cytosol"/>
    <property type="evidence" value="ECO:0007669"/>
    <property type="project" value="TreeGrafter"/>
</dbReference>
<proteinExistence type="predicted"/>
<dbReference type="Pfam" id="PF01048">
    <property type="entry name" value="PNP_UDP_1"/>
    <property type="match status" value="1"/>
</dbReference>
<evidence type="ECO:0000256" key="3">
    <source>
        <dbReference type="ARBA" id="ARBA00048447"/>
    </source>
</evidence>
<gene>
    <name evidence="5" type="ORF">IAB31_00340</name>
</gene>
<evidence type="ECO:0000313" key="6">
    <source>
        <dbReference type="Proteomes" id="UP000886757"/>
    </source>
</evidence>
<reference evidence="5" key="1">
    <citation type="submission" date="2020-10" db="EMBL/GenBank/DDBJ databases">
        <authorList>
            <person name="Gilroy R."/>
        </authorList>
    </citation>
    <scope>NUCLEOTIDE SEQUENCE</scope>
    <source>
        <strain evidence="5">ChiSjej4B22-8148</strain>
    </source>
</reference>
<dbReference type="EMBL" id="DVGK01000007">
    <property type="protein sequence ID" value="HIR12357.1"/>
    <property type="molecule type" value="Genomic_DNA"/>
</dbReference>
<dbReference type="SUPFAM" id="SSF53167">
    <property type="entry name" value="Purine and uridine phosphorylases"/>
    <property type="match status" value="1"/>
</dbReference>
<comment type="catalytic activity">
    <reaction evidence="3">
        <text>uridine + phosphate = alpha-D-ribose 1-phosphate + uracil</text>
        <dbReference type="Rhea" id="RHEA:24388"/>
        <dbReference type="ChEBI" id="CHEBI:16704"/>
        <dbReference type="ChEBI" id="CHEBI:17568"/>
        <dbReference type="ChEBI" id="CHEBI:43474"/>
        <dbReference type="ChEBI" id="CHEBI:57720"/>
        <dbReference type="EC" id="2.4.2.3"/>
    </reaction>
</comment>
<dbReference type="InterPro" id="IPR035994">
    <property type="entry name" value="Nucleoside_phosphorylase_sf"/>
</dbReference>
<sequence length="259" mass="28871">MILEEFDQNRKAVVNPEDTTKPVAGMPQVAAACYSAVTFERMLGELDAEVIASTSTANGTALIYRAVYKETEIGLFMLPVGAPASVSMLEEVYRMGAEKIIVFGTCGVLDQSIEDCSIILPDSAVRDEGTSYHYAPAADEIKVNEKYRDIFTEMLEEFQVKYTVGKTWTMDAIYRETPEKVRRRKQQGCVCVDMECSANAAAARFRDKDLVQFFYAADNLDAEKWEPRSLSNDSKLEEKDRIAAIALELAVRISNVGIK</sequence>
<accession>A0A9D1D8F8</accession>
<comment type="caution">
    <text evidence="5">The sequence shown here is derived from an EMBL/GenBank/DDBJ whole genome shotgun (WGS) entry which is preliminary data.</text>
</comment>
<dbReference type="GO" id="GO:0004731">
    <property type="term" value="F:purine-nucleoside phosphorylase activity"/>
    <property type="evidence" value="ECO:0007669"/>
    <property type="project" value="TreeGrafter"/>
</dbReference>
<dbReference type="Gene3D" id="3.40.50.1580">
    <property type="entry name" value="Nucleoside phosphorylase domain"/>
    <property type="match status" value="1"/>
</dbReference>
<feature type="domain" description="Nucleoside phosphorylase" evidence="4">
    <location>
        <begin position="58"/>
        <end position="230"/>
    </location>
</feature>
<reference evidence="5" key="2">
    <citation type="journal article" date="2021" name="PeerJ">
        <title>Extensive microbial diversity within the chicken gut microbiome revealed by metagenomics and culture.</title>
        <authorList>
            <person name="Gilroy R."/>
            <person name="Ravi A."/>
            <person name="Getino M."/>
            <person name="Pursley I."/>
            <person name="Horton D.L."/>
            <person name="Alikhan N.F."/>
            <person name="Baker D."/>
            <person name="Gharbi K."/>
            <person name="Hall N."/>
            <person name="Watson M."/>
            <person name="Adriaenssens E.M."/>
            <person name="Foster-Nyarko E."/>
            <person name="Jarju S."/>
            <person name="Secka A."/>
            <person name="Antonio M."/>
            <person name="Oren A."/>
            <person name="Chaudhuri R.R."/>
            <person name="La Ragione R."/>
            <person name="Hildebrand F."/>
            <person name="Pallen M.J."/>
        </authorList>
    </citation>
    <scope>NUCLEOTIDE SEQUENCE</scope>
    <source>
        <strain evidence="5">ChiSjej4B22-8148</strain>
    </source>
</reference>
<evidence type="ECO:0000256" key="1">
    <source>
        <dbReference type="ARBA" id="ARBA00011888"/>
    </source>
</evidence>
<dbReference type="InterPro" id="IPR000845">
    <property type="entry name" value="Nucleoside_phosphorylase_d"/>
</dbReference>
<dbReference type="PANTHER" id="PTHR43691:SF11">
    <property type="entry name" value="FI09636P-RELATED"/>
    <property type="match status" value="1"/>
</dbReference>
<organism evidence="5 6">
    <name type="scientific">Candidatus Choladousia intestinavium</name>
    <dbReference type="NCBI Taxonomy" id="2840727"/>
    <lineage>
        <taxon>Bacteria</taxon>
        <taxon>Bacillati</taxon>
        <taxon>Bacillota</taxon>
        <taxon>Clostridia</taxon>
        <taxon>Lachnospirales</taxon>
        <taxon>Lachnospiraceae</taxon>
        <taxon>Lachnospiraceae incertae sedis</taxon>
        <taxon>Candidatus Choladousia</taxon>
    </lineage>
</organism>
<name>A0A9D1D8F8_9FIRM</name>
<dbReference type="EC" id="2.4.2.3" evidence="1"/>
<dbReference type="Proteomes" id="UP000886757">
    <property type="component" value="Unassembled WGS sequence"/>
</dbReference>
<evidence type="ECO:0000256" key="2">
    <source>
        <dbReference type="ARBA" id="ARBA00021980"/>
    </source>
</evidence>
<dbReference type="GO" id="GO:0004850">
    <property type="term" value="F:uridine phosphorylase activity"/>
    <property type="evidence" value="ECO:0007669"/>
    <property type="project" value="UniProtKB-EC"/>
</dbReference>
<dbReference type="CDD" id="cd09007">
    <property type="entry name" value="NP-I_spr0068"/>
    <property type="match status" value="1"/>
</dbReference>
<protein>
    <recommendedName>
        <fullName evidence="2">Uridine phosphorylase</fullName>
        <ecNumber evidence="1">2.4.2.3</ecNumber>
    </recommendedName>
</protein>
<dbReference type="GO" id="GO:0006152">
    <property type="term" value="P:purine nucleoside catabolic process"/>
    <property type="evidence" value="ECO:0007669"/>
    <property type="project" value="TreeGrafter"/>
</dbReference>
<evidence type="ECO:0000313" key="5">
    <source>
        <dbReference type="EMBL" id="HIR12357.1"/>
    </source>
</evidence>
<evidence type="ECO:0000259" key="4">
    <source>
        <dbReference type="Pfam" id="PF01048"/>
    </source>
</evidence>
<dbReference type="AlphaFoldDB" id="A0A9D1D8F8"/>
<dbReference type="PANTHER" id="PTHR43691">
    <property type="entry name" value="URIDINE PHOSPHORYLASE"/>
    <property type="match status" value="1"/>
</dbReference>